<name>A0A8S9N8I8_BRACR</name>
<sequence length="113" mass="12668">MLQTPPEVSGLRTIEADLEIACSCIEFIPKVAVQAFFGIEVNCRDTPRLPCIQRCSEIIARGAVAIFGFKLSFQNISQIFEYRCVIVLIVQRQGLLRKYDLNASAVSWLLFVG</sequence>
<evidence type="ECO:0000313" key="1">
    <source>
        <dbReference type="EMBL" id="KAF3500202.1"/>
    </source>
</evidence>
<evidence type="ECO:0000313" key="2">
    <source>
        <dbReference type="Proteomes" id="UP000712600"/>
    </source>
</evidence>
<dbReference type="Proteomes" id="UP000712600">
    <property type="component" value="Unassembled WGS sequence"/>
</dbReference>
<comment type="caution">
    <text evidence="1">The sequence shown here is derived from an EMBL/GenBank/DDBJ whole genome shotgun (WGS) entry which is preliminary data.</text>
</comment>
<accession>A0A8S9N8I8</accession>
<dbReference type="EMBL" id="QGKX02001621">
    <property type="protein sequence ID" value="KAF3500202.1"/>
    <property type="molecule type" value="Genomic_DNA"/>
</dbReference>
<proteinExistence type="predicted"/>
<protein>
    <submittedName>
        <fullName evidence="1">Uncharacterized protein</fullName>
    </submittedName>
</protein>
<dbReference type="AlphaFoldDB" id="A0A8S9N8I8"/>
<gene>
    <name evidence="1" type="ORF">F2Q69_00041116</name>
</gene>
<reference evidence="1" key="1">
    <citation type="submission" date="2019-12" db="EMBL/GenBank/DDBJ databases">
        <title>Genome sequencing and annotation of Brassica cretica.</title>
        <authorList>
            <person name="Studholme D.J."/>
            <person name="Sarris P."/>
        </authorList>
    </citation>
    <scope>NUCLEOTIDE SEQUENCE</scope>
    <source>
        <strain evidence="1">PFS-109/04</strain>
        <tissue evidence="1">Leaf</tissue>
    </source>
</reference>
<organism evidence="1 2">
    <name type="scientific">Brassica cretica</name>
    <name type="common">Mustard</name>
    <dbReference type="NCBI Taxonomy" id="69181"/>
    <lineage>
        <taxon>Eukaryota</taxon>
        <taxon>Viridiplantae</taxon>
        <taxon>Streptophyta</taxon>
        <taxon>Embryophyta</taxon>
        <taxon>Tracheophyta</taxon>
        <taxon>Spermatophyta</taxon>
        <taxon>Magnoliopsida</taxon>
        <taxon>eudicotyledons</taxon>
        <taxon>Gunneridae</taxon>
        <taxon>Pentapetalae</taxon>
        <taxon>rosids</taxon>
        <taxon>malvids</taxon>
        <taxon>Brassicales</taxon>
        <taxon>Brassicaceae</taxon>
        <taxon>Brassiceae</taxon>
        <taxon>Brassica</taxon>
    </lineage>
</organism>